<feature type="region of interest" description="Disordered" evidence="1">
    <location>
        <begin position="1"/>
        <end position="32"/>
    </location>
</feature>
<reference evidence="3 4" key="1">
    <citation type="journal article" date="2019" name="Int. J. Syst. Evol. Microbiol.">
        <title>The Global Catalogue of Microorganisms (GCM) 10K type strain sequencing project: providing services to taxonomists for standard genome sequencing and annotation.</title>
        <authorList>
            <consortium name="The Broad Institute Genomics Platform"/>
            <consortium name="The Broad Institute Genome Sequencing Center for Infectious Disease"/>
            <person name="Wu L."/>
            <person name="Ma J."/>
        </authorList>
    </citation>
    <scope>NUCLEOTIDE SEQUENCE [LARGE SCALE GENOMIC DNA]</scope>
    <source>
        <strain evidence="3 4">CGMCC 1.12553</strain>
    </source>
</reference>
<organism evidence="3 4">
    <name type="scientific">Halobium salinum</name>
    <dbReference type="NCBI Taxonomy" id="1364940"/>
    <lineage>
        <taxon>Archaea</taxon>
        <taxon>Methanobacteriati</taxon>
        <taxon>Methanobacteriota</taxon>
        <taxon>Stenosarchaea group</taxon>
        <taxon>Halobacteria</taxon>
        <taxon>Halobacteriales</taxon>
        <taxon>Haloferacaceae</taxon>
        <taxon>Halobium</taxon>
    </lineage>
</organism>
<feature type="transmembrane region" description="Helical" evidence="2">
    <location>
        <begin position="78"/>
        <end position="102"/>
    </location>
</feature>
<dbReference type="EMBL" id="JBHSDS010000002">
    <property type="protein sequence ID" value="MFC4356598.1"/>
    <property type="molecule type" value="Genomic_DNA"/>
</dbReference>
<evidence type="ECO:0000313" key="3">
    <source>
        <dbReference type="EMBL" id="MFC4356598.1"/>
    </source>
</evidence>
<keyword evidence="2" id="KW-0812">Transmembrane</keyword>
<feature type="transmembrane region" description="Helical" evidence="2">
    <location>
        <begin position="51"/>
        <end position="72"/>
    </location>
</feature>
<name>A0ABD5P7A5_9EURY</name>
<protein>
    <recommendedName>
        <fullName evidence="5">Transmembrane protein</fullName>
    </recommendedName>
</protein>
<evidence type="ECO:0000256" key="2">
    <source>
        <dbReference type="SAM" id="Phobius"/>
    </source>
</evidence>
<evidence type="ECO:0000256" key="1">
    <source>
        <dbReference type="SAM" id="MobiDB-lite"/>
    </source>
</evidence>
<evidence type="ECO:0000313" key="4">
    <source>
        <dbReference type="Proteomes" id="UP001595921"/>
    </source>
</evidence>
<evidence type="ECO:0008006" key="5">
    <source>
        <dbReference type="Google" id="ProtNLM"/>
    </source>
</evidence>
<dbReference type="AlphaFoldDB" id="A0ABD5P7A5"/>
<feature type="compositionally biased region" description="Gly residues" evidence="1">
    <location>
        <begin position="22"/>
        <end position="32"/>
    </location>
</feature>
<keyword evidence="4" id="KW-1185">Reference proteome</keyword>
<proteinExistence type="predicted"/>
<sequence length="117" mass="11676">MVEPPSPGTGGGRRADGSGSDATGGVGTGEVGVGEVDGVVRLDGVGTVGHCACGVVGLVLTLLALFVGYATVVTVSEAVPLLSTTFIVFATVFVWVALWLALDAALVRVRRPGRPVA</sequence>
<gene>
    <name evidence="3" type="ORF">ACFO0N_01400</name>
</gene>
<comment type="caution">
    <text evidence="3">The sequence shown here is derived from an EMBL/GenBank/DDBJ whole genome shotgun (WGS) entry which is preliminary data.</text>
</comment>
<keyword evidence="2" id="KW-1133">Transmembrane helix</keyword>
<dbReference type="RefSeq" id="WP_267625035.1">
    <property type="nucleotide sequence ID" value="NZ_JAODIW010000010.1"/>
</dbReference>
<accession>A0ABD5P7A5</accession>
<dbReference type="Proteomes" id="UP001595921">
    <property type="component" value="Unassembled WGS sequence"/>
</dbReference>
<keyword evidence="2" id="KW-0472">Membrane</keyword>